<accession>A0A0J7K0G0</accession>
<dbReference type="Proteomes" id="UP000036403">
    <property type="component" value="Unassembled WGS sequence"/>
</dbReference>
<gene>
    <name evidence="1" type="ORF">RF55_19081</name>
</gene>
<reference evidence="1 2" key="1">
    <citation type="submission" date="2015-04" db="EMBL/GenBank/DDBJ databases">
        <title>Lasius niger genome sequencing.</title>
        <authorList>
            <person name="Konorov E.A."/>
            <person name="Nikitin M.A."/>
            <person name="Kirill M.V."/>
            <person name="Chang P."/>
        </authorList>
    </citation>
    <scope>NUCLEOTIDE SEQUENCE [LARGE SCALE GENOMIC DNA]</scope>
    <source>
        <tissue evidence="1">Whole</tissue>
    </source>
</reference>
<evidence type="ECO:0000313" key="1">
    <source>
        <dbReference type="EMBL" id="KMQ83794.1"/>
    </source>
</evidence>
<organism evidence="1 2">
    <name type="scientific">Lasius niger</name>
    <name type="common">Black garden ant</name>
    <dbReference type="NCBI Taxonomy" id="67767"/>
    <lineage>
        <taxon>Eukaryota</taxon>
        <taxon>Metazoa</taxon>
        <taxon>Ecdysozoa</taxon>
        <taxon>Arthropoda</taxon>
        <taxon>Hexapoda</taxon>
        <taxon>Insecta</taxon>
        <taxon>Pterygota</taxon>
        <taxon>Neoptera</taxon>
        <taxon>Endopterygota</taxon>
        <taxon>Hymenoptera</taxon>
        <taxon>Apocrita</taxon>
        <taxon>Aculeata</taxon>
        <taxon>Formicoidea</taxon>
        <taxon>Formicidae</taxon>
        <taxon>Formicinae</taxon>
        <taxon>Lasius</taxon>
        <taxon>Lasius</taxon>
    </lineage>
</organism>
<dbReference type="PaxDb" id="67767-A0A0J7K0G0"/>
<comment type="caution">
    <text evidence="1">The sequence shown here is derived from an EMBL/GenBank/DDBJ whole genome shotgun (WGS) entry which is preliminary data.</text>
</comment>
<protein>
    <submittedName>
        <fullName evidence="1">Nuclease harbi1</fullName>
    </submittedName>
</protein>
<evidence type="ECO:0000313" key="2">
    <source>
        <dbReference type="Proteomes" id="UP000036403"/>
    </source>
</evidence>
<dbReference type="OrthoDB" id="2415966at2759"/>
<proteinExistence type="predicted"/>
<dbReference type="AlphaFoldDB" id="A0A0J7K0G0"/>
<keyword evidence="2" id="KW-1185">Reference proteome</keyword>
<name>A0A0J7K0G0_LASNI</name>
<sequence>MADAYLAAHILDFENRIQRLEQRADRQVLREIEEPFDLTVEFRELYRLTPELISDLVDVLAPHLMHTRITGLSVEKQICNPNLKILNVNARFPEARHDAYIWSASAARGDLRYPLEPWLLTPLPRELEGTLRFLYNEAMQEIAWNDCLEYLKARGDAFLSTGSYSMNLALQEESLMCAVLHNMRIAGGILNDDPFEDYANKDVSDIHIDDDDEDDNLRPLALARRIQDRLIAERFGR</sequence>
<dbReference type="EMBL" id="LBMM01018409">
    <property type="protein sequence ID" value="KMQ83794.1"/>
    <property type="molecule type" value="Genomic_DNA"/>
</dbReference>